<dbReference type="InterPro" id="IPR050540">
    <property type="entry name" value="F-actin_Monoox_Mical"/>
</dbReference>
<sequence>MLHRHVNTNEELQATLQELGDLQRNVNQLAEENEQLGAERMVLLESLCTQTDKLENARTQIEHLKALILTDTEYTQSEREQELVNLLKIATEEREEFLLKQCEMHNALESFDQEYKDMQERVISLNEKCKHLEDKRQGMIDEKVKLETHTSDLAEELANERIELERYKTLLENEKGKESLAHSRKELAKVKEQMQSLETDRCAAKEKADYLEQELVAARNNNKTCLSDLEFKYDKVAADRGQLENQLVENRKDLEAQRKENNRILEENKNFRIEVSDLQAELKGAKHRYIEFEKEMEALSQRHEEEASDWKQFQSDLQTAVVIANAIKAEAVEEKELLAERNRELLRKNEDLQKQSNIIQAELDRVKAQKGLAILPTSEIKKHILGSDRELAALRQGRRSSDIKGNQNIVSVKSLIKTIEGHGSLGSSTGSSRRGSSDSLNSPTSTSISFNSHMDSNSRNSPERRTSNHNNNNDNVPLRSALKKPKDSEDKSNNSRNRGKMFEKTSSPVIESLRPVSAENSVSSLLSIRTDADHSEKSYDPLAKLVKQTGGSKRNALLKWCQQKSKGYREVDITNFSSSWNDGLAFCALLHNYIPNLVNYDELLKRHDKRENFSVAFQAAESVGISAKLDVDEMVSIERPDWQLVMSYVTSLYQHFEGD</sequence>
<dbReference type="FunFam" id="1.10.418.10:FF:000020">
    <property type="entry name" value="Cytospin-A isoform 1"/>
    <property type="match status" value="1"/>
</dbReference>
<organism evidence="6 7">
    <name type="scientific">Bugula neritina</name>
    <name type="common">Brown bryozoan</name>
    <name type="synonym">Sertularia neritina</name>
    <dbReference type="NCBI Taxonomy" id="10212"/>
    <lineage>
        <taxon>Eukaryota</taxon>
        <taxon>Metazoa</taxon>
        <taxon>Spiralia</taxon>
        <taxon>Lophotrochozoa</taxon>
        <taxon>Bryozoa</taxon>
        <taxon>Gymnolaemata</taxon>
        <taxon>Cheilostomatida</taxon>
        <taxon>Flustrina</taxon>
        <taxon>Buguloidea</taxon>
        <taxon>Bugulidae</taxon>
        <taxon>Bugula</taxon>
    </lineage>
</organism>
<keyword evidence="2 3" id="KW-0175">Coiled coil</keyword>
<dbReference type="PANTHER" id="PTHR23167:SF69">
    <property type="entry name" value="FI18193P1"/>
    <property type="match status" value="1"/>
</dbReference>
<dbReference type="Pfam" id="PF00307">
    <property type="entry name" value="CH"/>
    <property type="match status" value="1"/>
</dbReference>
<evidence type="ECO:0000313" key="6">
    <source>
        <dbReference type="EMBL" id="KAF6019114.1"/>
    </source>
</evidence>
<accession>A0A7J7J0E7</accession>
<feature type="compositionally biased region" description="Basic and acidic residues" evidence="4">
    <location>
        <begin position="484"/>
        <end position="493"/>
    </location>
</feature>
<dbReference type="InterPro" id="IPR001715">
    <property type="entry name" value="CH_dom"/>
</dbReference>
<dbReference type="PANTHER" id="PTHR23167">
    <property type="entry name" value="CALPONIN HOMOLOGY DOMAIN-CONTAINING PROTEIN DDB_G0272472-RELATED"/>
    <property type="match status" value="1"/>
</dbReference>
<dbReference type="OrthoDB" id="10017054at2759"/>
<dbReference type="PROSITE" id="PS50021">
    <property type="entry name" value="CH"/>
    <property type="match status" value="1"/>
</dbReference>
<dbReference type="AlphaFoldDB" id="A0A7J7J0E7"/>
<feature type="domain" description="Calponin-homology (CH)" evidence="5">
    <location>
        <begin position="551"/>
        <end position="657"/>
    </location>
</feature>
<evidence type="ECO:0000256" key="4">
    <source>
        <dbReference type="SAM" id="MobiDB-lite"/>
    </source>
</evidence>
<evidence type="ECO:0000256" key="1">
    <source>
        <dbReference type="ARBA" id="ARBA00009452"/>
    </source>
</evidence>
<feature type="compositionally biased region" description="Polar residues" evidence="4">
    <location>
        <begin position="450"/>
        <end position="460"/>
    </location>
</feature>
<dbReference type="SMART" id="SM00033">
    <property type="entry name" value="CH"/>
    <property type="match status" value="1"/>
</dbReference>
<gene>
    <name evidence="6" type="ORF">EB796_022574</name>
</gene>
<comment type="similarity">
    <text evidence="1">Belongs to the cytospin-A family.</text>
</comment>
<feature type="coiled-coil region" evidence="3">
    <location>
        <begin position="108"/>
        <end position="200"/>
    </location>
</feature>
<protein>
    <recommendedName>
        <fullName evidence="5">Calponin-homology (CH) domain-containing protein</fullName>
    </recommendedName>
</protein>
<evidence type="ECO:0000313" key="7">
    <source>
        <dbReference type="Proteomes" id="UP000593567"/>
    </source>
</evidence>
<evidence type="ECO:0000256" key="2">
    <source>
        <dbReference type="ARBA" id="ARBA00023054"/>
    </source>
</evidence>
<name>A0A7J7J0E7_BUGNE</name>
<evidence type="ECO:0000256" key="3">
    <source>
        <dbReference type="SAM" id="Coils"/>
    </source>
</evidence>
<dbReference type="InterPro" id="IPR036872">
    <property type="entry name" value="CH_dom_sf"/>
</dbReference>
<feature type="coiled-coil region" evidence="3">
    <location>
        <begin position="240"/>
        <end position="369"/>
    </location>
</feature>
<keyword evidence="7" id="KW-1185">Reference proteome</keyword>
<evidence type="ECO:0000259" key="5">
    <source>
        <dbReference type="PROSITE" id="PS50021"/>
    </source>
</evidence>
<comment type="caution">
    <text evidence="6">The sequence shown here is derived from an EMBL/GenBank/DDBJ whole genome shotgun (WGS) entry which is preliminary data.</text>
</comment>
<dbReference type="SUPFAM" id="SSF47576">
    <property type="entry name" value="Calponin-homology domain, CH-domain"/>
    <property type="match status" value="1"/>
</dbReference>
<feature type="compositionally biased region" description="Low complexity" evidence="4">
    <location>
        <begin position="423"/>
        <end position="449"/>
    </location>
</feature>
<reference evidence="6" key="1">
    <citation type="submission" date="2020-06" db="EMBL/GenBank/DDBJ databases">
        <title>Draft genome of Bugula neritina, a colonial animal packing powerful symbionts and potential medicines.</title>
        <authorList>
            <person name="Rayko M."/>
        </authorList>
    </citation>
    <scope>NUCLEOTIDE SEQUENCE [LARGE SCALE GENOMIC DNA]</scope>
    <source>
        <strain evidence="6">Kwan_BN1</strain>
    </source>
</reference>
<feature type="coiled-coil region" evidence="3">
    <location>
        <begin position="5"/>
        <end position="39"/>
    </location>
</feature>
<dbReference type="Gene3D" id="1.10.418.10">
    <property type="entry name" value="Calponin-like domain"/>
    <property type="match status" value="1"/>
</dbReference>
<proteinExistence type="inferred from homology"/>
<dbReference type="EMBL" id="VXIV02003253">
    <property type="protein sequence ID" value="KAF6019114.1"/>
    <property type="molecule type" value="Genomic_DNA"/>
</dbReference>
<dbReference type="Proteomes" id="UP000593567">
    <property type="component" value="Unassembled WGS sequence"/>
</dbReference>
<feature type="region of interest" description="Disordered" evidence="4">
    <location>
        <begin position="423"/>
        <end position="514"/>
    </location>
</feature>